<name>A0A5D2R141_GOSTO</name>
<accession>A0A5D2R141</accession>
<sequence length="74" mass="8523">MSLLKLNGGASGGGWSTCHQCCWFVYRVSCIRTIGDFERDFTVSFFLLLILLLGFFFNFFLNWVGFHHGHIQRG</sequence>
<dbReference type="Proteomes" id="UP000322667">
    <property type="component" value="Chromosome A03"/>
</dbReference>
<keyword evidence="1" id="KW-0812">Transmembrane</keyword>
<organism evidence="2 3">
    <name type="scientific">Gossypium tomentosum</name>
    <name type="common">Hawaiian cotton</name>
    <name type="synonym">Gossypium sandvicense</name>
    <dbReference type="NCBI Taxonomy" id="34277"/>
    <lineage>
        <taxon>Eukaryota</taxon>
        <taxon>Viridiplantae</taxon>
        <taxon>Streptophyta</taxon>
        <taxon>Embryophyta</taxon>
        <taxon>Tracheophyta</taxon>
        <taxon>Spermatophyta</taxon>
        <taxon>Magnoliopsida</taxon>
        <taxon>eudicotyledons</taxon>
        <taxon>Gunneridae</taxon>
        <taxon>Pentapetalae</taxon>
        <taxon>rosids</taxon>
        <taxon>malvids</taxon>
        <taxon>Malvales</taxon>
        <taxon>Malvaceae</taxon>
        <taxon>Malvoideae</taxon>
        <taxon>Gossypium</taxon>
    </lineage>
</organism>
<proteinExistence type="predicted"/>
<keyword evidence="1" id="KW-1133">Transmembrane helix</keyword>
<feature type="transmembrane region" description="Helical" evidence="1">
    <location>
        <begin position="45"/>
        <end position="66"/>
    </location>
</feature>
<dbReference type="EMBL" id="CM017612">
    <property type="protein sequence ID" value="TYI34607.1"/>
    <property type="molecule type" value="Genomic_DNA"/>
</dbReference>
<dbReference type="AlphaFoldDB" id="A0A5D2R141"/>
<keyword evidence="1" id="KW-0472">Membrane</keyword>
<reference evidence="2 3" key="1">
    <citation type="submission" date="2019-07" db="EMBL/GenBank/DDBJ databases">
        <title>WGS assembly of Gossypium tomentosum.</title>
        <authorList>
            <person name="Chen Z.J."/>
            <person name="Sreedasyam A."/>
            <person name="Ando A."/>
            <person name="Song Q."/>
            <person name="De L."/>
            <person name="Hulse-Kemp A."/>
            <person name="Ding M."/>
            <person name="Ye W."/>
            <person name="Kirkbride R."/>
            <person name="Jenkins J."/>
            <person name="Plott C."/>
            <person name="Lovell J."/>
            <person name="Lin Y.-M."/>
            <person name="Vaughn R."/>
            <person name="Liu B."/>
            <person name="Li W."/>
            <person name="Simpson S."/>
            <person name="Scheffler B."/>
            <person name="Saski C."/>
            <person name="Grover C."/>
            <person name="Hu G."/>
            <person name="Conover J."/>
            <person name="Carlson J."/>
            <person name="Shu S."/>
            <person name="Boston L."/>
            <person name="Williams M."/>
            <person name="Peterson D."/>
            <person name="Mcgee K."/>
            <person name="Jones D."/>
            <person name="Wendel J."/>
            <person name="Stelly D."/>
            <person name="Grimwood J."/>
            <person name="Schmutz J."/>
        </authorList>
    </citation>
    <scope>NUCLEOTIDE SEQUENCE [LARGE SCALE GENOMIC DNA]</scope>
    <source>
        <strain evidence="2">7179.01</strain>
    </source>
</reference>
<keyword evidence="3" id="KW-1185">Reference proteome</keyword>
<evidence type="ECO:0000256" key="1">
    <source>
        <dbReference type="SAM" id="Phobius"/>
    </source>
</evidence>
<evidence type="ECO:0000313" key="2">
    <source>
        <dbReference type="EMBL" id="TYI34607.1"/>
    </source>
</evidence>
<gene>
    <name evidence="2" type="ORF">ES332_A03G020000v1</name>
</gene>
<evidence type="ECO:0000313" key="3">
    <source>
        <dbReference type="Proteomes" id="UP000322667"/>
    </source>
</evidence>
<protein>
    <submittedName>
        <fullName evidence="2">Uncharacterized protein</fullName>
    </submittedName>
</protein>